<dbReference type="Pfam" id="PF13639">
    <property type="entry name" value="zf-RING_2"/>
    <property type="match status" value="1"/>
</dbReference>
<dbReference type="PANTHER" id="PTHR45977">
    <property type="entry name" value="TARGET OF ERK KINASE MPK-1"/>
    <property type="match status" value="1"/>
</dbReference>
<accession>A0A485KUG0</accession>
<dbReference type="SUPFAM" id="SSF57850">
    <property type="entry name" value="RING/U-box"/>
    <property type="match status" value="1"/>
</dbReference>
<evidence type="ECO:0000256" key="2">
    <source>
        <dbReference type="ARBA" id="ARBA00004141"/>
    </source>
</evidence>
<dbReference type="EMBL" id="VJMH01005330">
    <property type="protein sequence ID" value="KAF0697307.1"/>
    <property type="molecule type" value="Genomic_DNA"/>
</dbReference>
<evidence type="ECO:0000259" key="14">
    <source>
        <dbReference type="PROSITE" id="PS50089"/>
    </source>
</evidence>
<protein>
    <recommendedName>
        <fullName evidence="3">RING-type E3 ubiquitin transferase</fullName>
        <ecNumber evidence="3">2.3.2.27</ecNumber>
    </recommendedName>
</protein>
<dbReference type="GO" id="GO:0008270">
    <property type="term" value="F:zinc ion binding"/>
    <property type="evidence" value="ECO:0007669"/>
    <property type="project" value="UniProtKB-KW"/>
</dbReference>
<dbReference type="SMART" id="SM00184">
    <property type="entry name" value="RING"/>
    <property type="match status" value="1"/>
</dbReference>
<organism evidence="16 17">
    <name type="scientific">Aphanomyces stellatus</name>
    <dbReference type="NCBI Taxonomy" id="120398"/>
    <lineage>
        <taxon>Eukaryota</taxon>
        <taxon>Sar</taxon>
        <taxon>Stramenopiles</taxon>
        <taxon>Oomycota</taxon>
        <taxon>Saprolegniomycetes</taxon>
        <taxon>Saprolegniales</taxon>
        <taxon>Verrucalvaceae</taxon>
        <taxon>Aphanomyces</taxon>
    </lineage>
</organism>
<feature type="region of interest" description="Disordered" evidence="13">
    <location>
        <begin position="185"/>
        <end position="207"/>
    </location>
</feature>
<keyword evidence="11" id="KW-0472">Membrane</keyword>
<feature type="compositionally biased region" description="Polar residues" evidence="13">
    <location>
        <begin position="19"/>
        <end position="32"/>
    </location>
</feature>
<comment type="subcellular location">
    <subcellularLocation>
        <location evidence="2">Membrane</location>
        <topology evidence="2">Multi-pass membrane protein</topology>
    </subcellularLocation>
</comment>
<keyword evidence="8" id="KW-0833">Ubl conjugation pathway</keyword>
<evidence type="ECO:0000313" key="16">
    <source>
        <dbReference type="EMBL" id="VFT88856.1"/>
    </source>
</evidence>
<dbReference type="InterPro" id="IPR001841">
    <property type="entry name" value="Znf_RING"/>
</dbReference>
<evidence type="ECO:0000256" key="6">
    <source>
        <dbReference type="ARBA" id="ARBA00022723"/>
    </source>
</evidence>
<dbReference type="InterPro" id="IPR013083">
    <property type="entry name" value="Znf_RING/FYVE/PHD"/>
</dbReference>
<dbReference type="EMBL" id="CAADRA010005351">
    <property type="protein sequence ID" value="VFT88856.1"/>
    <property type="molecule type" value="Genomic_DNA"/>
</dbReference>
<dbReference type="EC" id="2.3.2.27" evidence="3"/>
<dbReference type="OrthoDB" id="21204at2759"/>
<keyword evidence="5" id="KW-0812">Transmembrane</keyword>
<evidence type="ECO:0000313" key="15">
    <source>
        <dbReference type="EMBL" id="KAF0697307.1"/>
    </source>
</evidence>
<evidence type="ECO:0000256" key="9">
    <source>
        <dbReference type="ARBA" id="ARBA00022833"/>
    </source>
</evidence>
<dbReference type="GO" id="GO:0061630">
    <property type="term" value="F:ubiquitin protein ligase activity"/>
    <property type="evidence" value="ECO:0007669"/>
    <property type="project" value="UniProtKB-EC"/>
</dbReference>
<evidence type="ECO:0000313" key="17">
    <source>
        <dbReference type="Proteomes" id="UP000332933"/>
    </source>
</evidence>
<keyword evidence="4" id="KW-0808">Transferase</keyword>
<evidence type="ECO:0000256" key="7">
    <source>
        <dbReference type="ARBA" id="ARBA00022771"/>
    </source>
</evidence>
<evidence type="ECO:0000256" key="11">
    <source>
        <dbReference type="ARBA" id="ARBA00023136"/>
    </source>
</evidence>
<feature type="region of interest" description="Disordered" evidence="13">
    <location>
        <begin position="1"/>
        <end position="33"/>
    </location>
</feature>
<proteinExistence type="predicted"/>
<evidence type="ECO:0000256" key="5">
    <source>
        <dbReference type="ARBA" id="ARBA00022692"/>
    </source>
</evidence>
<feature type="compositionally biased region" description="Basic and acidic residues" evidence="13">
    <location>
        <begin position="185"/>
        <end position="194"/>
    </location>
</feature>
<feature type="domain" description="RING-type" evidence="14">
    <location>
        <begin position="137"/>
        <end position="178"/>
    </location>
</feature>
<gene>
    <name evidence="16" type="primary">Aste57867_12001</name>
    <name evidence="15" type="ORF">As57867_011956</name>
    <name evidence="16" type="ORF">ASTE57867_12001</name>
</gene>
<keyword evidence="10" id="KW-1133">Transmembrane helix</keyword>
<evidence type="ECO:0000256" key="1">
    <source>
        <dbReference type="ARBA" id="ARBA00000900"/>
    </source>
</evidence>
<dbReference type="PROSITE" id="PS50089">
    <property type="entry name" value="ZF_RING_2"/>
    <property type="match status" value="1"/>
</dbReference>
<evidence type="ECO:0000256" key="8">
    <source>
        <dbReference type="ARBA" id="ARBA00022786"/>
    </source>
</evidence>
<dbReference type="CDD" id="cd16454">
    <property type="entry name" value="RING-H2_PA-TM-RING"/>
    <property type="match status" value="1"/>
</dbReference>
<evidence type="ECO:0000256" key="10">
    <source>
        <dbReference type="ARBA" id="ARBA00022989"/>
    </source>
</evidence>
<comment type="catalytic activity">
    <reaction evidence="1">
        <text>S-ubiquitinyl-[E2 ubiquitin-conjugating enzyme]-L-cysteine + [acceptor protein]-L-lysine = [E2 ubiquitin-conjugating enzyme]-L-cysteine + N(6)-ubiquitinyl-[acceptor protein]-L-lysine.</text>
        <dbReference type="EC" id="2.3.2.27"/>
    </reaction>
</comment>
<dbReference type="Gene3D" id="3.30.40.10">
    <property type="entry name" value="Zinc/RING finger domain, C3HC4 (zinc finger)"/>
    <property type="match status" value="1"/>
</dbReference>
<keyword evidence="6" id="KW-0479">Metal-binding</keyword>
<dbReference type="AlphaFoldDB" id="A0A485KUG0"/>
<keyword evidence="7 12" id="KW-0863">Zinc-finger</keyword>
<sequence length="303" mass="33180">MSNNFRRGSPAAMPPPPSFQSLRQPSTSTSSPFHLLHRPVTAHAGMPTLLFVNLHDHEEMLNSMLEQALASVLEAESGLSTALHELFMAASVNLGSLAELHAATTPSSPKTSSSFLNTLQDHWWSQLPPAQSCNSDCPICLCEYDPSDVVVNLPCHHTFHSTCALPWLEQHNVCPTCRYVLPSDESERTTKRSVDAMPIDDDDGGARRAAEPVSLTATVPGTMPPTTNDDPEEALLDAEAAALVRTASSTDDDNDMEDLVEEILDEMMEVEATSVVQQVQRHRQRMLEIDRILDEAIANDTVE</sequence>
<evidence type="ECO:0000256" key="12">
    <source>
        <dbReference type="PROSITE-ProRule" id="PRU00175"/>
    </source>
</evidence>
<evidence type="ECO:0000256" key="13">
    <source>
        <dbReference type="SAM" id="MobiDB-lite"/>
    </source>
</evidence>
<evidence type="ECO:0000256" key="3">
    <source>
        <dbReference type="ARBA" id="ARBA00012483"/>
    </source>
</evidence>
<name>A0A485KUG0_9STRA</name>
<reference evidence="15" key="2">
    <citation type="submission" date="2019-06" db="EMBL/GenBank/DDBJ databases">
        <title>Genomics analysis of Aphanomyces spp. identifies a new class of oomycete effector associated with host adaptation.</title>
        <authorList>
            <person name="Gaulin E."/>
        </authorList>
    </citation>
    <scope>NUCLEOTIDE SEQUENCE</scope>
    <source>
        <strain evidence="15">CBS 578.67</strain>
    </source>
</reference>
<keyword evidence="17" id="KW-1185">Reference proteome</keyword>
<evidence type="ECO:0000256" key="4">
    <source>
        <dbReference type="ARBA" id="ARBA00022679"/>
    </source>
</evidence>
<keyword evidence="9" id="KW-0862">Zinc</keyword>
<reference evidence="16" key="1">
    <citation type="submission" date="2019-03" db="EMBL/GenBank/DDBJ databases">
        <authorList>
            <person name="Gaulin E."/>
            <person name="Dumas B."/>
        </authorList>
    </citation>
    <scope>NUCLEOTIDE SEQUENCE [LARGE SCALE GENOMIC DNA]</scope>
    <source>
        <strain evidence="16">CBS 568.67</strain>
    </source>
</reference>
<dbReference type="GO" id="GO:0016020">
    <property type="term" value="C:membrane"/>
    <property type="evidence" value="ECO:0007669"/>
    <property type="project" value="UniProtKB-SubCell"/>
</dbReference>
<dbReference type="Proteomes" id="UP000332933">
    <property type="component" value="Unassembled WGS sequence"/>
</dbReference>